<dbReference type="EMBL" id="QRGR01000038">
    <property type="protein sequence ID" value="RDV11835.1"/>
    <property type="molecule type" value="Genomic_DNA"/>
</dbReference>
<evidence type="ECO:0000313" key="2">
    <source>
        <dbReference type="Proteomes" id="UP000256708"/>
    </source>
</evidence>
<dbReference type="AlphaFoldDB" id="A0A3D8L397"/>
<reference evidence="2" key="1">
    <citation type="submission" date="2018-08" db="EMBL/GenBank/DDBJ databases">
        <authorList>
            <person name="Liu Z.-W."/>
            <person name="Du Z.-J."/>
        </authorList>
    </citation>
    <scope>NUCLEOTIDE SEQUENCE [LARGE SCALE GENOMIC DNA]</scope>
    <source>
        <strain evidence="2">H4X</strain>
    </source>
</reference>
<evidence type="ECO:0000313" key="1">
    <source>
        <dbReference type="EMBL" id="RDV11835.1"/>
    </source>
</evidence>
<proteinExistence type="predicted"/>
<sequence length="100" mass="11265">MNNGTLTISEYQGIPIPGHDKVLAVDDIIDWQLLLEFLKACNWKRRYDSNILDGTQWELTVSGKGISVRSYGSNAYPENFDMFLMLLNKVTGVVGVRISI</sequence>
<keyword evidence="2" id="KW-1185">Reference proteome</keyword>
<dbReference type="Proteomes" id="UP000256708">
    <property type="component" value="Unassembled WGS sequence"/>
</dbReference>
<comment type="caution">
    <text evidence="1">The sequence shown here is derived from an EMBL/GenBank/DDBJ whole genome shotgun (WGS) entry which is preliminary data.</text>
</comment>
<protein>
    <submittedName>
        <fullName evidence="1">Uncharacterized protein</fullName>
    </submittedName>
</protein>
<gene>
    <name evidence="1" type="ORF">DXT99_23920</name>
</gene>
<accession>A0A3D8L397</accession>
<organism evidence="1 2">
    <name type="scientific">Pontibacter diazotrophicus</name>
    <dbReference type="NCBI Taxonomy" id="1400979"/>
    <lineage>
        <taxon>Bacteria</taxon>
        <taxon>Pseudomonadati</taxon>
        <taxon>Bacteroidota</taxon>
        <taxon>Cytophagia</taxon>
        <taxon>Cytophagales</taxon>
        <taxon>Hymenobacteraceae</taxon>
        <taxon>Pontibacter</taxon>
    </lineage>
</organism>
<name>A0A3D8L397_9BACT</name>